<dbReference type="AlphaFoldDB" id="A0A6C0J0W4"/>
<evidence type="ECO:0000313" key="1">
    <source>
        <dbReference type="EMBL" id="QHT98315.1"/>
    </source>
</evidence>
<protein>
    <submittedName>
        <fullName evidence="1">Uncharacterized protein</fullName>
    </submittedName>
</protein>
<reference evidence="1" key="1">
    <citation type="journal article" date="2020" name="Nature">
        <title>Giant virus diversity and host interactions through global metagenomics.</title>
        <authorList>
            <person name="Schulz F."/>
            <person name="Roux S."/>
            <person name="Paez-Espino D."/>
            <person name="Jungbluth S."/>
            <person name="Walsh D.A."/>
            <person name="Denef V.J."/>
            <person name="McMahon K.D."/>
            <person name="Konstantinidis K.T."/>
            <person name="Eloe-Fadrosh E.A."/>
            <person name="Kyrpides N.C."/>
            <person name="Woyke T."/>
        </authorList>
    </citation>
    <scope>NUCLEOTIDE SEQUENCE</scope>
    <source>
        <strain evidence="1">GVMAG-M-3300025652-16</strain>
    </source>
</reference>
<dbReference type="SUPFAM" id="SSF54427">
    <property type="entry name" value="NTF2-like"/>
    <property type="match status" value="1"/>
</dbReference>
<accession>A0A6C0J0W4</accession>
<dbReference type="InterPro" id="IPR032710">
    <property type="entry name" value="NTF2-like_dom_sf"/>
</dbReference>
<name>A0A6C0J0W4_9ZZZZ</name>
<dbReference type="EMBL" id="MN740292">
    <property type="protein sequence ID" value="QHT98315.1"/>
    <property type="molecule type" value="Genomic_DNA"/>
</dbReference>
<proteinExistence type="predicted"/>
<organism evidence="1">
    <name type="scientific">viral metagenome</name>
    <dbReference type="NCBI Taxonomy" id="1070528"/>
    <lineage>
        <taxon>unclassified sequences</taxon>
        <taxon>metagenomes</taxon>
        <taxon>organismal metagenomes</taxon>
    </lineage>
</organism>
<dbReference type="Gene3D" id="3.10.450.50">
    <property type="match status" value="1"/>
</dbReference>
<sequence>MSFTLTSMTPLTRNVRTRVFTDPEQYDTEINAARGFSKSSTTRRRPPMTQVMEDFSDLNEASQLINHVTEREVIEAQNFWAQSIVDISNSFLSGGDYVSLAGERAGDLYGYDHSNVLFKPTKAAEQQFRPTANDAMSYFVGHDAVISGFKEDQGFAINAKKGFSRVIFNNHQIDCHGEVAHAMGTYEFTCATTGEISEVEYTFGYKRNDDGKVRICLHHSSVPYASGNKTSHVERKETSQVKRKIVFDPAQADPEANQRHQVATASW</sequence>